<dbReference type="AlphaFoldDB" id="A0AAN1WHW8"/>
<dbReference type="PANTHER" id="PTHR30006">
    <property type="entry name" value="THIAMINE-BINDING PERIPLASMIC PROTEIN-RELATED"/>
    <property type="match status" value="1"/>
</dbReference>
<evidence type="ECO:0000313" key="6">
    <source>
        <dbReference type="Proteomes" id="UP001320119"/>
    </source>
</evidence>
<dbReference type="EMBL" id="AP023086">
    <property type="protein sequence ID" value="BCD97887.1"/>
    <property type="molecule type" value="Genomic_DNA"/>
</dbReference>
<dbReference type="GO" id="GO:0046872">
    <property type="term" value="F:metal ion binding"/>
    <property type="evidence" value="ECO:0007669"/>
    <property type="project" value="UniProtKB-KW"/>
</dbReference>
<evidence type="ECO:0000256" key="4">
    <source>
        <dbReference type="SAM" id="SignalP"/>
    </source>
</evidence>
<evidence type="ECO:0000256" key="2">
    <source>
        <dbReference type="ARBA" id="ARBA00022729"/>
    </source>
</evidence>
<dbReference type="GO" id="GO:0030288">
    <property type="term" value="C:outer membrane-bounded periplasmic space"/>
    <property type="evidence" value="ECO:0007669"/>
    <property type="project" value="TreeGrafter"/>
</dbReference>
<feature type="signal peptide" evidence="4">
    <location>
        <begin position="1"/>
        <end position="24"/>
    </location>
</feature>
<keyword evidence="3" id="KW-0408">Iron</keyword>
<dbReference type="Proteomes" id="UP001320119">
    <property type="component" value="Chromosome"/>
</dbReference>
<evidence type="ECO:0000256" key="3">
    <source>
        <dbReference type="PIRSR" id="PIRSR002825-1"/>
    </source>
</evidence>
<keyword evidence="6" id="KW-1185">Reference proteome</keyword>
<feature type="chain" id="PRO_5042995780" evidence="4">
    <location>
        <begin position="25"/>
        <end position="352"/>
    </location>
</feature>
<proteinExistence type="inferred from homology"/>
<feature type="binding site" evidence="3">
    <location>
        <position position="234"/>
    </location>
    <ligand>
        <name>Fe cation</name>
        <dbReference type="ChEBI" id="CHEBI:24875"/>
    </ligand>
</feature>
<protein>
    <submittedName>
        <fullName evidence="5">Iron(III) transport system substrate-binding protein</fullName>
    </submittedName>
</protein>
<organism evidence="5 6">
    <name type="scientific">Marinagarivorans cellulosilyticus</name>
    <dbReference type="NCBI Taxonomy" id="2721545"/>
    <lineage>
        <taxon>Bacteria</taxon>
        <taxon>Pseudomonadati</taxon>
        <taxon>Pseudomonadota</taxon>
        <taxon>Gammaproteobacteria</taxon>
        <taxon>Cellvibrionales</taxon>
        <taxon>Cellvibrionaceae</taxon>
        <taxon>Marinagarivorans</taxon>
    </lineage>
</organism>
<gene>
    <name evidence="5" type="ORF">MARGE09_P2088</name>
</gene>
<dbReference type="CDD" id="cd13542">
    <property type="entry name" value="PBP2_FutA1_ilke"/>
    <property type="match status" value="1"/>
</dbReference>
<sequence length="352" mass="38321">MKNSHLIVLTACIAAAVLITLGFKATSNSPASQKGAEEINVYSARKAELILPLLDEFSQETGVKVNLVTGKDDALIKRLQVEGKGSPADVLITVDAGRLHRAKSVGLLQPVDSQKLNSLVPINLRDSENQWFGLSLRARPIFYVKGKVDPSELSSYESLTDSQWKGRICIRSSSNIYNQSLVGSMIESKGENATLTWAKGLVANFARPPAGGDTDQLKAAAAGVCDIAIANTYYFGRLLKSDDTESKNIASKLAIFWPNQEDRGTHVNVSGIGMTQSAKNEENAIKLMEFLVSESAQAWYGEKNNEYPIIEAGTIDPVLASWGSFKRDDLALTKLGENNRKAVELMDRAGWK</sequence>
<keyword evidence="3" id="KW-0479">Metal-binding</keyword>
<dbReference type="InterPro" id="IPR026045">
    <property type="entry name" value="Ferric-bd"/>
</dbReference>
<dbReference type="PANTHER" id="PTHR30006:SF15">
    <property type="entry name" value="IRON-UTILIZATION PERIPLASMIC PROTEIN"/>
    <property type="match status" value="1"/>
</dbReference>
<reference evidence="5 6" key="1">
    <citation type="journal article" date="2022" name="IScience">
        <title>An ultrasensitive nanofiber-based assay for enzymatic hydrolysis and deep-sea microbial degradation of cellulose.</title>
        <authorList>
            <person name="Tsudome M."/>
            <person name="Tachioka M."/>
            <person name="Miyazaki M."/>
            <person name="Uchimura K."/>
            <person name="Tsuda M."/>
            <person name="Takaki Y."/>
            <person name="Deguchi S."/>
        </authorList>
    </citation>
    <scope>NUCLEOTIDE SEQUENCE [LARGE SCALE GENOMIC DNA]</scope>
    <source>
        <strain evidence="5 6">GE09</strain>
    </source>
</reference>
<comment type="similarity">
    <text evidence="1">Belongs to the bacterial solute-binding protein 1 family.</text>
</comment>
<dbReference type="RefSeq" id="WP_236981861.1">
    <property type="nucleotide sequence ID" value="NZ_AP023086.1"/>
</dbReference>
<accession>A0AAN1WHW8</accession>
<dbReference type="PIRSF" id="PIRSF002825">
    <property type="entry name" value="CfbpA"/>
    <property type="match status" value="1"/>
</dbReference>
<dbReference type="KEGG" id="marq:MARGE09_P2088"/>
<name>A0AAN1WHW8_9GAMM</name>
<evidence type="ECO:0000313" key="5">
    <source>
        <dbReference type="EMBL" id="BCD97887.1"/>
    </source>
</evidence>
<dbReference type="Pfam" id="PF13343">
    <property type="entry name" value="SBP_bac_6"/>
    <property type="match status" value="1"/>
</dbReference>
<dbReference type="SUPFAM" id="SSF53850">
    <property type="entry name" value="Periplasmic binding protein-like II"/>
    <property type="match status" value="1"/>
</dbReference>
<dbReference type="Gene3D" id="3.40.190.10">
    <property type="entry name" value="Periplasmic binding protein-like II"/>
    <property type="match status" value="2"/>
</dbReference>
<evidence type="ECO:0000256" key="1">
    <source>
        <dbReference type="ARBA" id="ARBA00008520"/>
    </source>
</evidence>
<feature type="binding site" evidence="3">
    <location>
        <position position="233"/>
    </location>
    <ligand>
        <name>Fe cation</name>
        <dbReference type="ChEBI" id="CHEBI:24875"/>
    </ligand>
</feature>
<keyword evidence="2 4" id="KW-0732">Signal</keyword>